<proteinExistence type="predicted"/>
<reference evidence="3" key="1">
    <citation type="submission" date="2017-06" db="EMBL/GenBank/DDBJ databases">
        <title>Genome analysis of Fimbriiglobus ruber SP5, the first member of the order Planctomycetales with confirmed chitinolytic capability.</title>
        <authorList>
            <person name="Ravin N.V."/>
            <person name="Rakitin A.L."/>
            <person name="Ivanova A.A."/>
            <person name="Beletsky A.V."/>
            <person name="Kulichevskaya I.S."/>
            <person name="Mardanov A.V."/>
            <person name="Dedysh S.N."/>
        </authorList>
    </citation>
    <scope>NUCLEOTIDE SEQUENCE [LARGE SCALE GENOMIC DNA]</scope>
    <source>
        <strain evidence="3">SP5</strain>
    </source>
</reference>
<protein>
    <submittedName>
        <fullName evidence="2">Uncharacterized protein</fullName>
    </submittedName>
</protein>
<evidence type="ECO:0000313" key="3">
    <source>
        <dbReference type="Proteomes" id="UP000214646"/>
    </source>
</evidence>
<accession>A0A225DF48</accession>
<evidence type="ECO:0000256" key="1">
    <source>
        <dbReference type="SAM" id="MobiDB-lite"/>
    </source>
</evidence>
<organism evidence="2 3">
    <name type="scientific">Fimbriiglobus ruber</name>
    <dbReference type="NCBI Taxonomy" id="1908690"/>
    <lineage>
        <taxon>Bacteria</taxon>
        <taxon>Pseudomonadati</taxon>
        <taxon>Planctomycetota</taxon>
        <taxon>Planctomycetia</taxon>
        <taxon>Gemmatales</taxon>
        <taxon>Gemmataceae</taxon>
        <taxon>Fimbriiglobus</taxon>
    </lineage>
</organism>
<gene>
    <name evidence="2" type="ORF">FRUB_09857</name>
</gene>
<feature type="region of interest" description="Disordered" evidence="1">
    <location>
        <begin position="120"/>
        <end position="143"/>
    </location>
</feature>
<sequence length="143" mass="15032">MRTTTTGFKPCSQTKQCILSVRSRASRSSTFRPGLGAGLAGSGVLWGNRSSTTTKHRRLAGTLSPEGAAAFGWSSAGFSFWPRLVAPTNDATRIAGMMTAHLYRIIVSDGNARSWYHSSVTGSGRGVKPPDVSRGGTAPRCAA</sequence>
<dbReference type="EMBL" id="NIDE01000019">
    <property type="protein sequence ID" value="OWK35015.1"/>
    <property type="molecule type" value="Genomic_DNA"/>
</dbReference>
<comment type="caution">
    <text evidence="2">The sequence shown here is derived from an EMBL/GenBank/DDBJ whole genome shotgun (WGS) entry which is preliminary data.</text>
</comment>
<keyword evidence="3" id="KW-1185">Reference proteome</keyword>
<dbReference type="RefSeq" id="WP_143393961.1">
    <property type="nucleotide sequence ID" value="NZ_NIDE01000019.1"/>
</dbReference>
<evidence type="ECO:0000313" key="2">
    <source>
        <dbReference type="EMBL" id="OWK35015.1"/>
    </source>
</evidence>
<dbReference type="AlphaFoldDB" id="A0A225DF48"/>
<dbReference type="Proteomes" id="UP000214646">
    <property type="component" value="Unassembled WGS sequence"/>
</dbReference>
<name>A0A225DF48_9BACT</name>